<dbReference type="Gene3D" id="2.60.120.260">
    <property type="entry name" value="Galactose-binding domain-like"/>
    <property type="match status" value="1"/>
</dbReference>
<keyword evidence="1" id="KW-0645">Protease</keyword>
<sequence length="285" mass="28805">MRRRELLTRAAALVLVAGCNAISGIDEFRFGATFSEGGSGSTGTGGTSTGGGVLPGCGDGQLDAGEACDDGNDASGDGCDGDCAIEDGFACGGAPSACTAYLSLVATQGPGLAHALPDDQQYDGSLGTMECQTLTIPDEGAAEVVEVEVKVGLSHTWISDLVIKVASPEGTVVTLLSRAGIEEAADTSSELDGDGSDLAISHPIVFRDDATSPAELMGVNIGNDKVVCRDDGICAHRPSPGKGPGERLADFEGEPPAGDWKVCVADADNTLTGTVDLTQITVRAQ</sequence>
<comment type="caution">
    <text evidence="7">The sequence shown here is derived from an EMBL/GenBank/DDBJ whole genome shotgun (WGS) entry which is preliminary data.</text>
</comment>
<dbReference type="InterPro" id="IPR002884">
    <property type="entry name" value="P_dom"/>
</dbReference>
<dbReference type="GO" id="GO:0004222">
    <property type="term" value="F:metalloendopeptidase activity"/>
    <property type="evidence" value="ECO:0007669"/>
    <property type="project" value="TreeGrafter"/>
</dbReference>
<keyword evidence="2" id="KW-0732">Signal</keyword>
<dbReference type="PANTHER" id="PTHR46130:SF3">
    <property type="entry name" value="CHROMOSOME UNDETERMINED SCAFFOLD_33, WHOLE GENOME SHOTGUN SEQUENCE"/>
    <property type="match status" value="1"/>
</dbReference>
<dbReference type="GO" id="GO:0006508">
    <property type="term" value="P:proteolysis"/>
    <property type="evidence" value="ECO:0007669"/>
    <property type="project" value="UniProtKB-KW"/>
</dbReference>
<organism evidence="7 8">
    <name type="scientific">Chondromyces apiculatus DSM 436</name>
    <dbReference type="NCBI Taxonomy" id="1192034"/>
    <lineage>
        <taxon>Bacteria</taxon>
        <taxon>Pseudomonadati</taxon>
        <taxon>Myxococcota</taxon>
        <taxon>Polyangia</taxon>
        <taxon>Polyangiales</taxon>
        <taxon>Polyangiaceae</taxon>
        <taxon>Chondromyces</taxon>
    </lineage>
</organism>
<evidence type="ECO:0000313" key="7">
    <source>
        <dbReference type="EMBL" id="EYF00483.1"/>
    </source>
</evidence>
<dbReference type="AlphaFoldDB" id="A0A017SU21"/>
<dbReference type="Proteomes" id="UP000019678">
    <property type="component" value="Unassembled WGS sequence"/>
</dbReference>
<keyword evidence="8" id="KW-1185">Reference proteome</keyword>
<dbReference type="SUPFAM" id="SSF49785">
    <property type="entry name" value="Galactose-binding domain-like"/>
    <property type="match status" value="1"/>
</dbReference>
<feature type="domain" description="P/Homo B" evidence="6">
    <location>
        <begin position="93"/>
        <end position="285"/>
    </location>
</feature>
<dbReference type="EMBL" id="ASRX01000109">
    <property type="protein sequence ID" value="EYF00483.1"/>
    <property type="molecule type" value="Genomic_DNA"/>
</dbReference>
<dbReference type="STRING" id="1192034.CAP_0573"/>
<evidence type="ECO:0000256" key="3">
    <source>
        <dbReference type="ARBA" id="ARBA00022737"/>
    </source>
</evidence>
<evidence type="ECO:0000256" key="4">
    <source>
        <dbReference type="ARBA" id="ARBA00022801"/>
    </source>
</evidence>
<dbReference type="GO" id="GO:0007166">
    <property type="term" value="P:cell surface receptor signaling pathway"/>
    <property type="evidence" value="ECO:0007669"/>
    <property type="project" value="TreeGrafter"/>
</dbReference>
<dbReference type="InterPro" id="IPR008979">
    <property type="entry name" value="Galactose-bd-like_sf"/>
</dbReference>
<dbReference type="PROSITE" id="PS51829">
    <property type="entry name" value="P_HOMO_B"/>
    <property type="match status" value="1"/>
</dbReference>
<dbReference type="GO" id="GO:0004252">
    <property type="term" value="F:serine-type endopeptidase activity"/>
    <property type="evidence" value="ECO:0007669"/>
    <property type="project" value="InterPro"/>
</dbReference>
<reference evidence="7 8" key="1">
    <citation type="submission" date="2013-05" db="EMBL/GenBank/DDBJ databases">
        <title>Genome assembly of Chondromyces apiculatus DSM 436.</title>
        <authorList>
            <person name="Sharma G."/>
            <person name="Khatri I."/>
            <person name="Kaur C."/>
            <person name="Mayilraj S."/>
            <person name="Subramanian S."/>
        </authorList>
    </citation>
    <scope>NUCLEOTIDE SEQUENCE [LARGE SCALE GENOMIC DNA]</scope>
    <source>
        <strain evidence="7 8">DSM 436</strain>
    </source>
</reference>
<keyword evidence="3" id="KW-0677">Repeat</keyword>
<keyword evidence="7" id="KW-0449">Lipoprotein</keyword>
<dbReference type="RefSeq" id="WP_044251249.1">
    <property type="nucleotide sequence ID" value="NZ_ASRX01000109.1"/>
</dbReference>
<dbReference type="InterPro" id="IPR011936">
    <property type="entry name" value="Myxo_disulph_rpt"/>
</dbReference>
<accession>A0A017SU21</accession>
<keyword evidence="4" id="KW-0378">Hydrolase</keyword>
<protein>
    <submittedName>
        <fullName evidence="7">Putative lipoprotein</fullName>
    </submittedName>
</protein>
<proteinExistence type="predicted"/>
<evidence type="ECO:0000313" key="8">
    <source>
        <dbReference type="Proteomes" id="UP000019678"/>
    </source>
</evidence>
<gene>
    <name evidence="7" type="ORF">CAP_0573</name>
</gene>
<evidence type="ECO:0000256" key="2">
    <source>
        <dbReference type="ARBA" id="ARBA00022729"/>
    </source>
</evidence>
<dbReference type="PANTHER" id="PTHR46130">
    <property type="entry name" value="LAMGL DOMAIN-CONTAINING PROTEIN"/>
    <property type="match status" value="1"/>
</dbReference>
<evidence type="ECO:0000256" key="1">
    <source>
        <dbReference type="ARBA" id="ARBA00022670"/>
    </source>
</evidence>
<keyword evidence="5" id="KW-1015">Disulfide bond</keyword>
<evidence type="ECO:0000259" key="6">
    <source>
        <dbReference type="PROSITE" id="PS51829"/>
    </source>
</evidence>
<evidence type="ECO:0000256" key="5">
    <source>
        <dbReference type="ARBA" id="ARBA00023157"/>
    </source>
</evidence>
<dbReference type="NCBIfam" id="TIGR02232">
    <property type="entry name" value="myxo_disulf_rpt"/>
    <property type="match status" value="1"/>
</dbReference>
<name>A0A017SU21_9BACT</name>
<dbReference type="InterPro" id="IPR043543">
    <property type="entry name" value="PAPPA/PAPPA2"/>
</dbReference>
<dbReference type="GO" id="GO:0005615">
    <property type="term" value="C:extracellular space"/>
    <property type="evidence" value="ECO:0007669"/>
    <property type="project" value="TreeGrafter"/>
</dbReference>
<dbReference type="Pfam" id="PF01483">
    <property type="entry name" value="P_proprotein"/>
    <property type="match status" value="1"/>
</dbReference>